<dbReference type="EMBL" id="RBZU01000001">
    <property type="protein sequence ID" value="RKP59292.1"/>
    <property type="molecule type" value="Genomic_DNA"/>
</dbReference>
<dbReference type="InterPro" id="IPR002347">
    <property type="entry name" value="SDR_fam"/>
</dbReference>
<dbReference type="GO" id="GO:0048038">
    <property type="term" value="F:quinone binding"/>
    <property type="evidence" value="ECO:0007669"/>
    <property type="project" value="TreeGrafter"/>
</dbReference>
<dbReference type="GO" id="GO:0006633">
    <property type="term" value="P:fatty acid biosynthetic process"/>
    <property type="evidence" value="ECO:0007669"/>
    <property type="project" value="TreeGrafter"/>
</dbReference>
<gene>
    <name evidence="3" type="ORF">D7S86_05260</name>
</gene>
<comment type="similarity">
    <text evidence="1">Belongs to the short-chain dehydrogenases/reductases (SDR) family.</text>
</comment>
<dbReference type="Proteomes" id="UP000270342">
    <property type="component" value="Unassembled WGS sequence"/>
</dbReference>
<dbReference type="PANTHER" id="PTHR42760">
    <property type="entry name" value="SHORT-CHAIN DEHYDROGENASES/REDUCTASES FAMILY MEMBER"/>
    <property type="match status" value="1"/>
</dbReference>
<dbReference type="RefSeq" id="WP_121084039.1">
    <property type="nucleotide sequence ID" value="NZ_RBZU01000001.1"/>
</dbReference>
<organism evidence="3 4">
    <name type="scientific">Pararobbsia silviterrae</name>
    <dbReference type="NCBI Taxonomy" id="1792498"/>
    <lineage>
        <taxon>Bacteria</taxon>
        <taxon>Pseudomonadati</taxon>
        <taxon>Pseudomonadota</taxon>
        <taxon>Betaproteobacteria</taxon>
        <taxon>Burkholderiales</taxon>
        <taxon>Burkholderiaceae</taxon>
        <taxon>Pararobbsia</taxon>
    </lineage>
</organism>
<keyword evidence="2" id="KW-0560">Oxidoreductase</keyword>
<dbReference type="CDD" id="cd05233">
    <property type="entry name" value="SDR_c"/>
    <property type="match status" value="1"/>
</dbReference>
<keyword evidence="4" id="KW-1185">Reference proteome</keyword>
<dbReference type="SUPFAM" id="SSF51735">
    <property type="entry name" value="NAD(P)-binding Rossmann-fold domains"/>
    <property type="match status" value="1"/>
</dbReference>
<proteinExistence type="inferred from homology"/>
<evidence type="ECO:0000313" key="3">
    <source>
        <dbReference type="EMBL" id="RKP59292.1"/>
    </source>
</evidence>
<dbReference type="GO" id="GO:0016616">
    <property type="term" value="F:oxidoreductase activity, acting on the CH-OH group of donors, NAD or NADP as acceptor"/>
    <property type="evidence" value="ECO:0007669"/>
    <property type="project" value="TreeGrafter"/>
</dbReference>
<name>A0A494Y9B2_9BURK</name>
<dbReference type="AlphaFoldDB" id="A0A494Y9B2"/>
<dbReference type="Pfam" id="PF13561">
    <property type="entry name" value="adh_short_C2"/>
    <property type="match status" value="1"/>
</dbReference>
<reference evidence="3 4" key="1">
    <citation type="submission" date="2018-10" db="EMBL/GenBank/DDBJ databases">
        <title>Robbsia sp. DHC34, isolated from soil.</title>
        <authorList>
            <person name="Gao Z.-H."/>
            <person name="Qiu L.-H."/>
        </authorList>
    </citation>
    <scope>NUCLEOTIDE SEQUENCE [LARGE SCALE GENOMIC DNA]</scope>
    <source>
        <strain evidence="3 4">DHC34</strain>
    </source>
</reference>
<evidence type="ECO:0000313" key="4">
    <source>
        <dbReference type="Proteomes" id="UP000270342"/>
    </source>
</evidence>
<dbReference type="OrthoDB" id="8681695at2"/>
<evidence type="ECO:0000256" key="1">
    <source>
        <dbReference type="ARBA" id="ARBA00006484"/>
    </source>
</evidence>
<comment type="caution">
    <text evidence="3">The sequence shown here is derived from an EMBL/GenBank/DDBJ whole genome shotgun (WGS) entry which is preliminary data.</text>
</comment>
<dbReference type="Gene3D" id="3.40.50.720">
    <property type="entry name" value="NAD(P)-binding Rossmann-like Domain"/>
    <property type="match status" value="1"/>
</dbReference>
<dbReference type="InterPro" id="IPR036291">
    <property type="entry name" value="NAD(P)-bd_dom_sf"/>
</dbReference>
<dbReference type="PANTHER" id="PTHR42760:SF133">
    <property type="entry name" value="3-OXOACYL-[ACYL-CARRIER-PROTEIN] REDUCTASE"/>
    <property type="match status" value="1"/>
</dbReference>
<accession>A0A494Y9B2</accession>
<evidence type="ECO:0000256" key="2">
    <source>
        <dbReference type="ARBA" id="ARBA00023002"/>
    </source>
</evidence>
<sequence length="247" mass="25096">MNEFSGASVAIAGANVGVGPAVVKAFAAQGARVVAGRLNVAGDPSHAELDGATRTVALDLLDRVSVAAFLDACAPIPGEPASSLSTLILVPPPVTTQAALDIGADVYRQTIDAELIGPILCIQEAARRMQAARKGGRIVSFVSMSGKTGVHRRVAPYAAAKGGLIAFSRVLAAELAPTSITVNVIATALFDVQVAAMHDPAEAIKGIPVGRPGRAEEAARAALYLASADAGYVTGETLNLSGGRFMD</sequence>
<protein>
    <submittedName>
        <fullName evidence="3">SDR family oxidoreductase</fullName>
    </submittedName>
</protein>
<dbReference type="PRINTS" id="PR00081">
    <property type="entry name" value="GDHRDH"/>
</dbReference>